<sequence>MTNIDYGFETIGIAQLAALDADRLDELPYGVIGFAPDFLVTHYNATESRNAGLSAARILARHIFEEVAPCMNNFMVAQRFLDAQTLDEIIPYVLTLRMRPTPVRLRLLMSPEIATRYLLIERKVAA</sequence>
<dbReference type="PATRIC" id="fig|445709.3.peg.3534"/>
<organism evidence="1 2">
    <name type="scientific">Pandoraea thiooxydans</name>
    <dbReference type="NCBI Taxonomy" id="445709"/>
    <lineage>
        <taxon>Bacteria</taxon>
        <taxon>Pseudomonadati</taxon>
        <taxon>Pseudomonadota</taxon>
        <taxon>Betaproteobacteria</taxon>
        <taxon>Burkholderiales</taxon>
        <taxon>Burkholderiaceae</taxon>
        <taxon>Pandoraea</taxon>
    </lineage>
</organism>
<reference evidence="2" key="1">
    <citation type="submission" date="2015-06" db="EMBL/GenBank/DDBJ databases">
        <authorList>
            <person name="Lim Y.L."/>
            <person name="Ee R."/>
            <person name="Yong D."/>
            <person name="How K.Y."/>
            <person name="Yin W.F."/>
            <person name="Chan K.G."/>
        </authorList>
    </citation>
    <scope>NUCLEOTIDE SEQUENCE [LARGE SCALE GENOMIC DNA]</scope>
    <source>
        <strain evidence="2">DSM 25325</strain>
    </source>
</reference>
<proteinExistence type="predicted"/>
<accession>A0A0G3EXZ3</accession>
<evidence type="ECO:0000313" key="2">
    <source>
        <dbReference type="Proteomes" id="UP000036700"/>
    </source>
</evidence>
<dbReference type="AlphaFoldDB" id="A0A0G3EXZ3"/>
<dbReference type="EMBL" id="CP011568">
    <property type="protein sequence ID" value="AKJ69611.1"/>
    <property type="molecule type" value="Genomic_DNA"/>
</dbReference>
<dbReference type="SUPFAM" id="SSF55785">
    <property type="entry name" value="PYP-like sensor domain (PAS domain)"/>
    <property type="match status" value="1"/>
</dbReference>
<name>A0A0G3EXZ3_9BURK</name>
<gene>
    <name evidence="1" type="ORF">ABW99_16735</name>
</gene>
<evidence type="ECO:0000313" key="1">
    <source>
        <dbReference type="EMBL" id="AKJ69611.1"/>
    </source>
</evidence>
<dbReference type="RefSeq" id="WP_047215526.1">
    <property type="nucleotide sequence ID" value="NZ_CP011568.3"/>
</dbReference>
<keyword evidence="2" id="KW-1185">Reference proteome</keyword>
<dbReference type="Proteomes" id="UP000036700">
    <property type="component" value="Chromosome"/>
</dbReference>
<dbReference type="KEGG" id="ptx:ABW99_16735"/>
<dbReference type="InterPro" id="IPR035965">
    <property type="entry name" value="PAS-like_dom_sf"/>
</dbReference>
<dbReference type="STRING" id="445709.ABW99_16735"/>
<dbReference type="Gene3D" id="3.30.450.20">
    <property type="entry name" value="PAS domain"/>
    <property type="match status" value="1"/>
</dbReference>
<dbReference type="OrthoDB" id="8564681at2"/>
<protein>
    <submittedName>
        <fullName evidence="1">Phosphonate transporter</fullName>
    </submittedName>
</protein>